<protein>
    <submittedName>
        <fullName evidence="1">Uncharacterized protein</fullName>
    </submittedName>
</protein>
<comment type="caution">
    <text evidence="1">The sequence shown here is derived from an EMBL/GenBank/DDBJ whole genome shotgun (WGS) entry which is preliminary data.</text>
</comment>
<proteinExistence type="predicted"/>
<keyword evidence="2" id="KW-1185">Reference proteome</keyword>
<gene>
    <name evidence="1" type="ORF">PanWU01x14_189750</name>
</gene>
<organism evidence="1 2">
    <name type="scientific">Parasponia andersonii</name>
    <name type="common">Sponia andersonii</name>
    <dbReference type="NCBI Taxonomy" id="3476"/>
    <lineage>
        <taxon>Eukaryota</taxon>
        <taxon>Viridiplantae</taxon>
        <taxon>Streptophyta</taxon>
        <taxon>Embryophyta</taxon>
        <taxon>Tracheophyta</taxon>
        <taxon>Spermatophyta</taxon>
        <taxon>Magnoliopsida</taxon>
        <taxon>eudicotyledons</taxon>
        <taxon>Gunneridae</taxon>
        <taxon>Pentapetalae</taxon>
        <taxon>rosids</taxon>
        <taxon>fabids</taxon>
        <taxon>Rosales</taxon>
        <taxon>Cannabaceae</taxon>
        <taxon>Parasponia</taxon>
    </lineage>
</organism>
<name>A0A2P5C2P4_PARAD</name>
<reference evidence="2" key="1">
    <citation type="submission" date="2016-06" db="EMBL/GenBank/DDBJ databases">
        <title>Parallel loss of symbiosis genes in relatives of nitrogen-fixing non-legume Parasponia.</title>
        <authorList>
            <person name="Van Velzen R."/>
            <person name="Holmer R."/>
            <person name="Bu F."/>
            <person name="Rutten L."/>
            <person name="Van Zeijl A."/>
            <person name="Liu W."/>
            <person name="Santuari L."/>
            <person name="Cao Q."/>
            <person name="Sharma T."/>
            <person name="Shen D."/>
            <person name="Roswanjaya Y."/>
            <person name="Wardhani T."/>
            <person name="Kalhor M.S."/>
            <person name="Jansen J."/>
            <person name="Van den Hoogen J."/>
            <person name="Gungor B."/>
            <person name="Hartog M."/>
            <person name="Hontelez J."/>
            <person name="Verver J."/>
            <person name="Yang W.-C."/>
            <person name="Schijlen E."/>
            <person name="Repin R."/>
            <person name="Schilthuizen M."/>
            <person name="Schranz E."/>
            <person name="Heidstra R."/>
            <person name="Miyata K."/>
            <person name="Fedorova E."/>
            <person name="Kohlen W."/>
            <person name="Bisseling T."/>
            <person name="Smit S."/>
            <person name="Geurts R."/>
        </authorList>
    </citation>
    <scope>NUCLEOTIDE SEQUENCE [LARGE SCALE GENOMIC DNA]</scope>
    <source>
        <strain evidence="2">cv. WU1-14</strain>
    </source>
</reference>
<dbReference type="AlphaFoldDB" id="A0A2P5C2P4"/>
<accession>A0A2P5C2P4</accession>
<dbReference type="Proteomes" id="UP000237105">
    <property type="component" value="Unassembled WGS sequence"/>
</dbReference>
<evidence type="ECO:0000313" key="1">
    <source>
        <dbReference type="EMBL" id="PON55286.1"/>
    </source>
</evidence>
<dbReference type="OrthoDB" id="10305481at2759"/>
<dbReference type="EMBL" id="JXTB01000185">
    <property type="protein sequence ID" value="PON55286.1"/>
    <property type="molecule type" value="Genomic_DNA"/>
</dbReference>
<evidence type="ECO:0000313" key="2">
    <source>
        <dbReference type="Proteomes" id="UP000237105"/>
    </source>
</evidence>
<sequence>MLTRASVRSFCMPSSSSRAKASAVLFTLSNIACLRAGKFEITKYLSQKEMITEILGLRDNKVCSMLSGGNPNRSVPSKDKNTYILELLIVKLNEAAKRQVQVFKYYQLVNNLRGISLQVLTVN</sequence>